<dbReference type="SUPFAM" id="SSF55920">
    <property type="entry name" value="Creatinase/aminopeptidase"/>
    <property type="match status" value="1"/>
</dbReference>
<evidence type="ECO:0000259" key="4">
    <source>
        <dbReference type="Pfam" id="PF00557"/>
    </source>
</evidence>
<dbReference type="InterPro" id="IPR036005">
    <property type="entry name" value="Creatinase/aminopeptidase-like"/>
</dbReference>
<proteinExistence type="inferred from homology"/>
<name>A0ABU6DS62_9GAMM</name>
<comment type="caution">
    <text evidence="7">The sequence shown here is derived from an EMBL/GenBank/DDBJ whole genome shotgun (WGS) entry which is preliminary data.</text>
</comment>
<dbReference type="InterPro" id="IPR050422">
    <property type="entry name" value="X-Pro_aminopeptidase_P"/>
</dbReference>
<dbReference type="Pfam" id="PF16188">
    <property type="entry name" value="Peptidase_M24_C"/>
    <property type="match status" value="1"/>
</dbReference>
<dbReference type="Pfam" id="PF00557">
    <property type="entry name" value="Peptidase_M24"/>
    <property type="match status" value="1"/>
</dbReference>
<dbReference type="CDD" id="cd01085">
    <property type="entry name" value="APP"/>
    <property type="match status" value="1"/>
</dbReference>
<dbReference type="InterPro" id="IPR033740">
    <property type="entry name" value="Pept_M24B"/>
</dbReference>
<dbReference type="Pfam" id="PF16189">
    <property type="entry name" value="Creatinase_N_2"/>
    <property type="match status" value="1"/>
</dbReference>
<dbReference type="EMBL" id="VTDN01000004">
    <property type="protein sequence ID" value="MEB5476667.1"/>
    <property type="molecule type" value="Genomic_DNA"/>
</dbReference>
<keyword evidence="7" id="KW-0645">Protease</keyword>
<evidence type="ECO:0000256" key="1">
    <source>
        <dbReference type="ARBA" id="ARBA00008766"/>
    </source>
</evidence>
<dbReference type="InterPro" id="IPR000587">
    <property type="entry name" value="Creatinase_N"/>
</dbReference>
<evidence type="ECO:0000256" key="3">
    <source>
        <dbReference type="ARBA" id="ARBA00022801"/>
    </source>
</evidence>
<feature type="domain" description="Peptidase M24 C-terminal" evidence="6">
    <location>
        <begin position="542"/>
        <end position="601"/>
    </location>
</feature>
<protein>
    <submittedName>
        <fullName evidence="7">Aminopeptidase P family protein</fullName>
    </submittedName>
</protein>
<organism evidence="7 8">
    <name type="scientific">Acinetobacter pollinis</name>
    <dbReference type="NCBI Taxonomy" id="2605270"/>
    <lineage>
        <taxon>Bacteria</taxon>
        <taxon>Pseudomonadati</taxon>
        <taxon>Pseudomonadota</taxon>
        <taxon>Gammaproteobacteria</taxon>
        <taxon>Moraxellales</taxon>
        <taxon>Moraxellaceae</taxon>
        <taxon>Acinetobacter</taxon>
    </lineage>
</organism>
<accession>A0ABU6DS62</accession>
<dbReference type="InterPro" id="IPR029149">
    <property type="entry name" value="Creatin/AminoP/Spt16_N"/>
</dbReference>
<dbReference type="PANTHER" id="PTHR43763">
    <property type="entry name" value="XAA-PRO AMINOPEPTIDASE 1"/>
    <property type="match status" value="1"/>
</dbReference>
<comment type="similarity">
    <text evidence="1">Belongs to the peptidase M24B family.</text>
</comment>
<keyword evidence="7" id="KW-0031">Aminopeptidase</keyword>
<feature type="domain" description="Peptidase M24" evidence="4">
    <location>
        <begin position="312"/>
        <end position="528"/>
    </location>
</feature>
<keyword evidence="8" id="KW-1185">Reference proteome</keyword>
<dbReference type="PANTHER" id="PTHR43763:SF6">
    <property type="entry name" value="XAA-PRO AMINOPEPTIDASE 1"/>
    <property type="match status" value="1"/>
</dbReference>
<dbReference type="GO" id="GO:0004177">
    <property type="term" value="F:aminopeptidase activity"/>
    <property type="evidence" value="ECO:0007669"/>
    <property type="project" value="UniProtKB-KW"/>
</dbReference>
<reference evidence="7 8" key="1">
    <citation type="submission" date="2019-08" db="EMBL/GenBank/DDBJ databases">
        <title>Five species of Acinetobacter isolated from floral nectar and animal pollinators.</title>
        <authorList>
            <person name="Hendry T.A."/>
        </authorList>
    </citation>
    <scope>NUCLEOTIDE SEQUENCE [LARGE SCALE GENOMIC DNA]</scope>
    <source>
        <strain evidence="7 8">MD18.27</strain>
    </source>
</reference>
<dbReference type="RefSeq" id="WP_325775144.1">
    <property type="nucleotide sequence ID" value="NZ_VTDN01000004.1"/>
</dbReference>
<evidence type="ECO:0000313" key="7">
    <source>
        <dbReference type="EMBL" id="MEB5476667.1"/>
    </source>
</evidence>
<keyword evidence="2" id="KW-0479">Metal-binding</keyword>
<dbReference type="SUPFAM" id="SSF53092">
    <property type="entry name" value="Creatinase/prolidase N-terminal domain"/>
    <property type="match status" value="1"/>
</dbReference>
<feature type="domain" description="Creatinase N-terminal" evidence="5">
    <location>
        <begin position="10"/>
        <end position="135"/>
    </location>
</feature>
<evidence type="ECO:0000259" key="6">
    <source>
        <dbReference type="Pfam" id="PF16188"/>
    </source>
</evidence>
<keyword evidence="3" id="KW-0378">Hydrolase</keyword>
<evidence type="ECO:0000259" key="5">
    <source>
        <dbReference type="Pfam" id="PF01321"/>
    </source>
</evidence>
<dbReference type="InterPro" id="IPR032416">
    <property type="entry name" value="Peptidase_M24_C"/>
</dbReference>
<dbReference type="Proteomes" id="UP001339883">
    <property type="component" value="Unassembled WGS sequence"/>
</dbReference>
<dbReference type="Gene3D" id="3.40.350.10">
    <property type="entry name" value="Creatinase/prolidase N-terminal domain"/>
    <property type="match status" value="2"/>
</dbReference>
<sequence length="601" mass="68597">MQNMSIQEKLKQLRQQMQTHHINAYIILSADPHMSEYLPEHWQSRVWLSGFTGSVGTLVITQEEAGLWVDGRYWVQAEQQLRQTEIKLKKLTAEPDSTHIAWLVEHLKQDDIVATDGRTLSLNQYQQLSVKLGHKKISCQIAKDFISPIWKDRPTLPKFPIDEMQSGLNHFTRLEKIQQVSQYLTHEHIDGHFISSLDDIAWLLNCRGQDVEYNPVFLAHLYISKYGETTLFIHEEKIPQSLKEAFLKDKINLLPYEDSGNFLAQITDKKILIDPNKVSIYHVQALPQATQVIEELNPSTRFKAIKSPSEIEHIRHAMLKDGIALSHFFSWLERAMKNREVISELTIDEKITAYRAKEEGFIGASFATIAGFNANGALPHYRATEEQFSYIQGNGLLLIDSGAQYIDGTTDITRVVPVGTPTDEQKHDYTLVLKSHIALAQAIFPVGLPAPLLDSIARQPLWQEKLNFRHGTGHGVGFALNVHEGPHSISYYAPVNKNTAMFEGMITSNEPGLYREGLWGIRIENLIVNQLVPHGTQEYGDFLYFENLTLCPINTTCIQRDLLTTQEKQWLNTYHEQVRTKLLPHLSGHAKDWLIENTEAI</sequence>
<dbReference type="Pfam" id="PF01321">
    <property type="entry name" value="Creatinase_N"/>
    <property type="match status" value="1"/>
</dbReference>
<evidence type="ECO:0000313" key="8">
    <source>
        <dbReference type="Proteomes" id="UP001339883"/>
    </source>
</evidence>
<evidence type="ECO:0000256" key="2">
    <source>
        <dbReference type="ARBA" id="ARBA00022723"/>
    </source>
</evidence>
<dbReference type="InterPro" id="IPR000994">
    <property type="entry name" value="Pept_M24"/>
</dbReference>
<gene>
    <name evidence="7" type="ORF">I2F25_06345</name>
</gene>
<dbReference type="Gene3D" id="3.90.230.10">
    <property type="entry name" value="Creatinase/methionine aminopeptidase superfamily"/>
    <property type="match status" value="1"/>
</dbReference>